<accession>A0A0A9G846</accession>
<keyword evidence="1" id="KW-0812">Transmembrane</keyword>
<reference evidence="2" key="1">
    <citation type="submission" date="2014-09" db="EMBL/GenBank/DDBJ databases">
        <authorList>
            <person name="Magalhaes I.L.F."/>
            <person name="Oliveira U."/>
            <person name="Santos F.R."/>
            <person name="Vidigal T.H.D.A."/>
            <person name="Brescovit A.D."/>
            <person name="Santos A.J."/>
        </authorList>
    </citation>
    <scope>NUCLEOTIDE SEQUENCE</scope>
    <source>
        <tissue evidence="2">Shoot tissue taken approximately 20 cm above the soil surface</tissue>
    </source>
</reference>
<evidence type="ECO:0000313" key="2">
    <source>
        <dbReference type="EMBL" id="JAE21255.1"/>
    </source>
</evidence>
<dbReference type="EMBL" id="GBRH01176641">
    <property type="protein sequence ID" value="JAE21255.1"/>
    <property type="molecule type" value="Transcribed_RNA"/>
</dbReference>
<name>A0A0A9G846_ARUDO</name>
<keyword evidence="1" id="KW-1133">Transmembrane helix</keyword>
<protein>
    <submittedName>
        <fullName evidence="2">Uncharacterized protein</fullName>
    </submittedName>
</protein>
<keyword evidence="1" id="KW-0472">Membrane</keyword>
<organism evidence="2">
    <name type="scientific">Arundo donax</name>
    <name type="common">Giant reed</name>
    <name type="synonym">Donax arundinaceus</name>
    <dbReference type="NCBI Taxonomy" id="35708"/>
    <lineage>
        <taxon>Eukaryota</taxon>
        <taxon>Viridiplantae</taxon>
        <taxon>Streptophyta</taxon>
        <taxon>Embryophyta</taxon>
        <taxon>Tracheophyta</taxon>
        <taxon>Spermatophyta</taxon>
        <taxon>Magnoliopsida</taxon>
        <taxon>Liliopsida</taxon>
        <taxon>Poales</taxon>
        <taxon>Poaceae</taxon>
        <taxon>PACMAD clade</taxon>
        <taxon>Arundinoideae</taxon>
        <taxon>Arundineae</taxon>
        <taxon>Arundo</taxon>
    </lineage>
</organism>
<reference evidence="2" key="2">
    <citation type="journal article" date="2015" name="Data Brief">
        <title>Shoot transcriptome of the giant reed, Arundo donax.</title>
        <authorList>
            <person name="Barrero R.A."/>
            <person name="Guerrero F.D."/>
            <person name="Moolhuijzen P."/>
            <person name="Goolsby J.A."/>
            <person name="Tidwell J."/>
            <person name="Bellgard S.E."/>
            <person name="Bellgard M.I."/>
        </authorList>
    </citation>
    <scope>NUCLEOTIDE SEQUENCE</scope>
    <source>
        <tissue evidence="2">Shoot tissue taken approximately 20 cm above the soil surface</tissue>
    </source>
</reference>
<dbReference type="AlphaFoldDB" id="A0A0A9G846"/>
<evidence type="ECO:0000256" key="1">
    <source>
        <dbReference type="SAM" id="Phobius"/>
    </source>
</evidence>
<feature type="transmembrane region" description="Helical" evidence="1">
    <location>
        <begin position="39"/>
        <end position="57"/>
    </location>
</feature>
<sequence length="58" mass="6529">MCYQRFLGKKKLSQSHMLVPSETCYFTTQHAYQLMKMGIAFLYLTVTTIGSSLATAMG</sequence>
<proteinExistence type="predicted"/>